<organism evidence="2 3">
    <name type="scientific">Candidatus Zambryskibacteria bacterium RIFCSPLOWO2_12_FULL_39_23</name>
    <dbReference type="NCBI Taxonomy" id="1802776"/>
    <lineage>
        <taxon>Bacteria</taxon>
        <taxon>Candidatus Zambryskiibacteriota</taxon>
    </lineage>
</organism>
<comment type="caution">
    <text evidence="2">The sequence shown here is derived from an EMBL/GenBank/DDBJ whole genome shotgun (WGS) entry which is preliminary data.</text>
</comment>
<dbReference type="Gene3D" id="3.30.110.170">
    <property type="entry name" value="Protein of unknown function (DUF541), domain 1"/>
    <property type="match status" value="1"/>
</dbReference>
<keyword evidence="1" id="KW-0812">Transmembrane</keyword>
<proteinExistence type="predicted"/>
<protein>
    <recommendedName>
        <fullName evidence="4">SIMPL domain-containing protein</fullName>
    </recommendedName>
</protein>
<dbReference type="Pfam" id="PF04402">
    <property type="entry name" value="SIMPL"/>
    <property type="match status" value="1"/>
</dbReference>
<dbReference type="PANTHER" id="PTHR34387">
    <property type="entry name" value="SLR1258 PROTEIN"/>
    <property type="match status" value="1"/>
</dbReference>
<evidence type="ECO:0000313" key="2">
    <source>
        <dbReference type="EMBL" id="OHB12996.1"/>
    </source>
</evidence>
<dbReference type="Gene3D" id="3.30.70.2970">
    <property type="entry name" value="Protein of unknown function (DUF541), domain 2"/>
    <property type="match status" value="1"/>
</dbReference>
<gene>
    <name evidence="2" type="ORF">A3G99_02270</name>
</gene>
<sequence length="276" mass="29727">MYQYLNDVQKSRLFKGVFAVVITLAVFLGFKALNTIKEFSYIGGGVYPANTITISGKGSVFAIPDTGSFSFSVIEEGKTVKEAQGKESKKINSILDAVKGMGVDEKDIKTVGYYSNPKYEYSSSVCQRAESTNGVMMPVYCPPGKQVLIGYEVSQTISVKVRKTDTAGDILTKVGSLGAQNISGLNFVTDDMDAVQADARDKAITDAKAKAKILAKSLGVKLVRIVSFNENGNYPVPMYYGLEAKSIATDVVSTSPQVPVGENEIVSNVTITYEVK</sequence>
<evidence type="ECO:0008006" key="4">
    <source>
        <dbReference type="Google" id="ProtNLM"/>
    </source>
</evidence>
<name>A0A1G2UUD0_9BACT</name>
<dbReference type="InterPro" id="IPR007497">
    <property type="entry name" value="SIMPL/DUF541"/>
</dbReference>
<reference evidence="2 3" key="1">
    <citation type="journal article" date="2016" name="Nat. Commun.">
        <title>Thousands of microbial genomes shed light on interconnected biogeochemical processes in an aquifer system.</title>
        <authorList>
            <person name="Anantharaman K."/>
            <person name="Brown C.T."/>
            <person name="Hug L.A."/>
            <person name="Sharon I."/>
            <person name="Castelle C.J."/>
            <person name="Probst A.J."/>
            <person name="Thomas B.C."/>
            <person name="Singh A."/>
            <person name="Wilkins M.J."/>
            <person name="Karaoz U."/>
            <person name="Brodie E.L."/>
            <person name="Williams K.H."/>
            <person name="Hubbard S.S."/>
            <person name="Banfield J.F."/>
        </authorList>
    </citation>
    <scope>NUCLEOTIDE SEQUENCE [LARGE SCALE GENOMIC DNA]</scope>
</reference>
<accession>A0A1G2UUD0</accession>
<dbReference type="AlphaFoldDB" id="A0A1G2UUD0"/>
<evidence type="ECO:0000256" key="1">
    <source>
        <dbReference type="SAM" id="Phobius"/>
    </source>
</evidence>
<dbReference type="Proteomes" id="UP000176558">
    <property type="component" value="Unassembled WGS sequence"/>
</dbReference>
<feature type="transmembrane region" description="Helical" evidence="1">
    <location>
        <begin position="12"/>
        <end position="30"/>
    </location>
</feature>
<dbReference type="PANTHER" id="PTHR34387:SF1">
    <property type="entry name" value="PERIPLASMIC IMMUNOGENIC PROTEIN"/>
    <property type="match status" value="1"/>
</dbReference>
<dbReference type="EMBL" id="MHWT01000007">
    <property type="protein sequence ID" value="OHB12996.1"/>
    <property type="molecule type" value="Genomic_DNA"/>
</dbReference>
<keyword evidence="1" id="KW-0472">Membrane</keyword>
<dbReference type="InterPro" id="IPR052022">
    <property type="entry name" value="26kDa_periplasmic_antigen"/>
</dbReference>
<dbReference type="GO" id="GO:0006974">
    <property type="term" value="P:DNA damage response"/>
    <property type="evidence" value="ECO:0007669"/>
    <property type="project" value="TreeGrafter"/>
</dbReference>
<keyword evidence="1" id="KW-1133">Transmembrane helix</keyword>
<evidence type="ECO:0000313" key="3">
    <source>
        <dbReference type="Proteomes" id="UP000176558"/>
    </source>
</evidence>